<name>A0ABP5QJ30_9MICO</name>
<feature type="compositionally biased region" description="Basic and acidic residues" evidence="1">
    <location>
        <begin position="10"/>
        <end position="22"/>
    </location>
</feature>
<organism evidence="2 3">
    <name type="scientific">Herbiconiux moechotypicola</name>
    <dbReference type="NCBI Taxonomy" id="637393"/>
    <lineage>
        <taxon>Bacteria</taxon>
        <taxon>Bacillati</taxon>
        <taxon>Actinomycetota</taxon>
        <taxon>Actinomycetes</taxon>
        <taxon>Micrococcales</taxon>
        <taxon>Microbacteriaceae</taxon>
        <taxon>Herbiconiux</taxon>
    </lineage>
</organism>
<feature type="compositionally biased region" description="Basic and acidic residues" evidence="1">
    <location>
        <begin position="35"/>
        <end position="46"/>
    </location>
</feature>
<feature type="compositionally biased region" description="Acidic residues" evidence="1">
    <location>
        <begin position="23"/>
        <end position="34"/>
    </location>
</feature>
<feature type="region of interest" description="Disordered" evidence="1">
    <location>
        <begin position="1"/>
        <end position="67"/>
    </location>
</feature>
<accession>A0ABP5QJ30</accession>
<keyword evidence="3" id="KW-1185">Reference proteome</keyword>
<comment type="caution">
    <text evidence="2">The sequence shown here is derived from an EMBL/GenBank/DDBJ whole genome shotgun (WGS) entry which is preliminary data.</text>
</comment>
<evidence type="ECO:0000313" key="2">
    <source>
        <dbReference type="EMBL" id="GAA2234460.1"/>
    </source>
</evidence>
<gene>
    <name evidence="2" type="ORF">GCM10009851_19350</name>
</gene>
<evidence type="ECO:0000313" key="3">
    <source>
        <dbReference type="Proteomes" id="UP001500929"/>
    </source>
</evidence>
<dbReference type="Proteomes" id="UP001500929">
    <property type="component" value="Unassembled WGS sequence"/>
</dbReference>
<protein>
    <submittedName>
        <fullName evidence="2">Uncharacterized protein</fullName>
    </submittedName>
</protein>
<reference evidence="3" key="1">
    <citation type="journal article" date="2019" name="Int. J. Syst. Evol. Microbiol.">
        <title>The Global Catalogue of Microorganisms (GCM) 10K type strain sequencing project: providing services to taxonomists for standard genome sequencing and annotation.</title>
        <authorList>
            <consortium name="The Broad Institute Genomics Platform"/>
            <consortium name="The Broad Institute Genome Sequencing Center for Infectious Disease"/>
            <person name="Wu L."/>
            <person name="Ma J."/>
        </authorList>
    </citation>
    <scope>NUCLEOTIDE SEQUENCE [LARGE SCALE GENOMIC DNA]</scope>
    <source>
        <strain evidence="3">JCM 16117</strain>
    </source>
</reference>
<dbReference type="EMBL" id="BAAAQY010000005">
    <property type="protein sequence ID" value="GAA2234460.1"/>
    <property type="molecule type" value="Genomic_DNA"/>
</dbReference>
<evidence type="ECO:0000256" key="1">
    <source>
        <dbReference type="SAM" id="MobiDB-lite"/>
    </source>
</evidence>
<sequence>MRGGGVRGPGGRDDDRGDHEGCGDEGEEGDEEEREVAAERTAETTVEHSVSLRQVPRTMLPSSRGWG</sequence>
<proteinExistence type="predicted"/>